<dbReference type="RefSeq" id="WP_084120622.1">
    <property type="nucleotide sequence ID" value="NZ_LT838813.1"/>
</dbReference>
<keyword evidence="2" id="KW-1185">Reference proteome</keyword>
<protein>
    <submittedName>
        <fullName evidence="1">Uncharacterized protein</fullName>
    </submittedName>
</protein>
<proteinExistence type="predicted"/>
<reference evidence="2" key="1">
    <citation type="submission" date="2017-04" db="EMBL/GenBank/DDBJ databases">
        <authorList>
            <person name="Varghese N."/>
            <person name="Submissions S."/>
        </authorList>
    </citation>
    <scope>NUCLEOTIDE SEQUENCE [LARGE SCALE GENOMIC DNA]</scope>
    <source>
        <strain evidence="2">DSM 16537</strain>
    </source>
</reference>
<name>A0A1W2H494_9BACT</name>
<sequence length="387" mass="43662">MSKIIPFSLLFATVLALVSCNKNDDPQPEKEIEIFERVPNGNFAGNSINVGKIEILSNRLFYSDRSNPGYISDDLSVEQLCCYALNNQVHQQTFSNDYAVGVNNYLRSFIVYYVNQTRNPESIFLPYALGQSYEDAYMWGGENLGLFELNDNLLLAFVHVKNQRNLYIFDLEKHTSNYGLSQDTTGIIKVDIAQLGIRNPNCDLDRPGKMSRFGEGWLVSFVHNCGLNAGTYFVDKNGKLSKVDANYEGVFYHLGHTILSNGKLVAWDDNILYLSLSGSLEDLRPIATLPFRIEFRALGNRLITFLGGNIFEAMEFNEFTGQPINFKKIDTQGLELSDINDVRLFGERVFVAANTGLFLKSESAFWTYAKEIDDRQSNSLSLGNTPE</sequence>
<accession>A0A1W2H494</accession>
<organism evidence="1 2">
    <name type="scientific">Aquiflexum balticum DSM 16537</name>
    <dbReference type="NCBI Taxonomy" id="758820"/>
    <lineage>
        <taxon>Bacteria</taxon>
        <taxon>Pseudomonadati</taxon>
        <taxon>Bacteroidota</taxon>
        <taxon>Cytophagia</taxon>
        <taxon>Cytophagales</taxon>
        <taxon>Cyclobacteriaceae</taxon>
        <taxon>Aquiflexum</taxon>
    </lineage>
</organism>
<dbReference type="AlphaFoldDB" id="A0A1W2H494"/>
<dbReference type="OrthoDB" id="834924at2"/>
<gene>
    <name evidence="1" type="ORF">SAMN00777080_2364</name>
</gene>
<dbReference type="EMBL" id="LT838813">
    <property type="protein sequence ID" value="SMD43755.1"/>
    <property type="molecule type" value="Genomic_DNA"/>
</dbReference>
<dbReference type="PROSITE" id="PS51257">
    <property type="entry name" value="PROKAR_LIPOPROTEIN"/>
    <property type="match status" value="1"/>
</dbReference>
<evidence type="ECO:0000313" key="2">
    <source>
        <dbReference type="Proteomes" id="UP000192333"/>
    </source>
</evidence>
<dbReference type="Proteomes" id="UP000192333">
    <property type="component" value="Chromosome I"/>
</dbReference>
<evidence type="ECO:0000313" key="1">
    <source>
        <dbReference type="EMBL" id="SMD43755.1"/>
    </source>
</evidence>